<dbReference type="EnsemblMetazoa" id="XM_019993475.1">
    <property type="protein sequence ID" value="XP_019849034.1"/>
    <property type="gene ID" value="LOC100636779"/>
</dbReference>
<feature type="transmembrane region" description="Helical" evidence="12">
    <location>
        <begin position="143"/>
        <end position="165"/>
    </location>
</feature>
<keyword evidence="8" id="KW-0496">Mitochondrion</keyword>
<evidence type="ECO:0000256" key="5">
    <source>
        <dbReference type="ARBA" id="ARBA00022737"/>
    </source>
</evidence>
<evidence type="ECO:0000256" key="10">
    <source>
        <dbReference type="PROSITE-ProRule" id="PRU00282"/>
    </source>
</evidence>
<evidence type="ECO:0000256" key="1">
    <source>
        <dbReference type="ARBA" id="ARBA00004448"/>
    </source>
</evidence>
<proteinExistence type="inferred from homology"/>
<dbReference type="OMA" id="IACLIAY"/>
<name>A0A1X7VHF3_AMPQE</name>
<dbReference type="KEGG" id="aqu:100636779"/>
<keyword evidence="6" id="KW-0999">Mitochondrion inner membrane</keyword>
<dbReference type="InterPro" id="IPR002067">
    <property type="entry name" value="MCP"/>
</dbReference>
<dbReference type="OrthoDB" id="269120at2759"/>
<keyword evidence="4 10" id="KW-0812">Transmembrane</keyword>
<dbReference type="Pfam" id="PF00153">
    <property type="entry name" value="Mito_carr"/>
    <property type="match status" value="3"/>
</dbReference>
<dbReference type="PROSITE" id="PS50920">
    <property type="entry name" value="SOLCAR"/>
    <property type="match status" value="3"/>
</dbReference>
<evidence type="ECO:0000313" key="14">
    <source>
        <dbReference type="Proteomes" id="UP000007879"/>
    </source>
</evidence>
<dbReference type="PRINTS" id="PR00926">
    <property type="entry name" value="MITOCARRIER"/>
</dbReference>
<reference evidence="14" key="1">
    <citation type="journal article" date="2010" name="Nature">
        <title>The Amphimedon queenslandica genome and the evolution of animal complexity.</title>
        <authorList>
            <person name="Srivastava M."/>
            <person name="Simakov O."/>
            <person name="Chapman J."/>
            <person name="Fahey B."/>
            <person name="Gauthier M.E."/>
            <person name="Mitros T."/>
            <person name="Richards G.S."/>
            <person name="Conaco C."/>
            <person name="Dacre M."/>
            <person name="Hellsten U."/>
            <person name="Larroux C."/>
            <person name="Putnam N.H."/>
            <person name="Stanke M."/>
            <person name="Adamska M."/>
            <person name="Darling A."/>
            <person name="Degnan S.M."/>
            <person name="Oakley T.H."/>
            <person name="Plachetzki D.C."/>
            <person name="Zhai Y."/>
            <person name="Adamski M."/>
            <person name="Calcino A."/>
            <person name="Cummins S.F."/>
            <person name="Goodstein D.M."/>
            <person name="Harris C."/>
            <person name="Jackson D.J."/>
            <person name="Leys S.P."/>
            <person name="Shu S."/>
            <person name="Woodcroft B.J."/>
            <person name="Vervoort M."/>
            <person name="Kosik K.S."/>
            <person name="Manning G."/>
            <person name="Degnan B.M."/>
            <person name="Rokhsar D.S."/>
        </authorList>
    </citation>
    <scope>NUCLEOTIDE SEQUENCE [LARGE SCALE GENOMIC DNA]</scope>
</reference>
<keyword evidence="3 11" id="KW-0813">Transport</keyword>
<dbReference type="InParanoid" id="A0A1X7VHF3"/>
<reference evidence="13" key="2">
    <citation type="submission" date="2017-05" db="UniProtKB">
        <authorList>
            <consortium name="EnsemblMetazoa"/>
        </authorList>
    </citation>
    <scope>IDENTIFICATION</scope>
</reference>
<evidence type="ECO:0000256" key="7">
    <source>
        <dbReference type="ARBA" id="ARBA00022989"/>
    </source>
</evidence>
<accession>A0A1X7VHF3</accession>
<feature type="transmembrane region" description="Helical" evidence="12">
    <location>
        <begin position="102"/>
        <end position="123"/>
    </location>
</feature>
<feature type="repeat" description="Solcar" evidence="10">
    <location>
        <begin position="235"/>
        <end position="319"/>
    </location>
</feature>
<evidence type="ECO:0000256" key="12">
    <source>
        <dbReference type="SAM" id="Phobius"/>
    </source>
</evidence>
<evidence type="ECO:0000313" key="13">
    <source>
        <dbReference type="EnsemblMetazoa" id="Aqu2.1.39214_001"/>
    </source>
</evidence>
<evidence type="ECO:0000256" key="9">
    <source>
        <dbReference type="ARBA" id="ARBA00023136"/>
    </source>
</evidence>
<evidence type="ECO:0000256" key="2">
    <source>
        <dbReference type="ARBA" id="ARBA00006375"/>
    </source>
</evidence>
<evidence type="ECO:0000256" key="3">
    <source>
        <dbReference type="ARBA" id="ARBA00022448"/>
    </source>
</evidence>
<dbReference type="FunCoup" id="A0A1X7VHF3">
    <property type="interactions" value="902"/>
</dbReference>
<dbReference type="Gene3D" id="1.50.40.10">
    <property type="entry name" value="Mitochondrial carrier domain"/>
    <property type="match status" value="2"/>
</dbReference>
<dbReference type="eggNOG" id="KOG0757">
    <property type="taxonomic scope" value="Eukaryota"/>
</dbReference>
<dbReference type="GO" id="GO:0005743">
    <property type="term" value="C:mitochondrial inner membrane"/>
    <property type="evidence" value="ECO:0007669"/>
    <property type="project" value="UniProtKB-SubCell"/>
</dbReference>
<feature type="transmembrane region" description="Helical" evidence="12">
    <location>
        <begin position="20"/>
        <end position="40"/>
    </location>
</feature>
<dbReference type="InterPro" id="IPR049562">
    <property type="entry name" value="SLC25A33/36-like"/>
</dbReference>
<keyword evidence="14" id="KW-1185">Reference proteome</keyword>
<evidence type="ECO:0000256" key="11">
    <source>
        <dbReference type="RuleBase" id="RU000488"/>
    </source>
</evidence>
<protein>
    <submittedName>
        <fullName evidence="13">Uncharacterized protein</fullName>
    </submittedName>
</protein>
<evidence type="ECO:0000256" key="4">
    <source>
        <dbReference type="ARBA" id="ARBA00022692"/>
    </source>
</evidence>
<dbReference type="EnsemblMetazoa" id="Aqu2.1.39214_001">
    <property type="protein sequence ID" value="Aqu2.1.39214_001"/>
    <property type="gene ID" value="Aqu2.1.39214"/>
</dbReference>
<dbReference type="PANTHER" id="PTHR45829">
    <property type="entry name" value="MITOCHONDRIAL CARRIER PROTEIN RIM2"/>
    <property type="match status" value="1"/>
</dbReference>
<dbReference type="GO" id="GO:1990519">
    <property type="term" value="P:pyrimidine nucleotide import into mitochondrion"/>
    <property type="evidence" value="ECO:0007669"/>
    <property type="project" value="TreeGrafter"/>
</dbReference>
<comment type="similarity">
    <text evidence="2 11">Belongs to the mitochondrial carrier (TC 2.A.29) family.</text>
</comment>
<dbReference type="Proteomes" id="UP000007879">
    <property type="component" value="Unassembled WGS sequence"/>
</dbReference>
<keyword evidence="5" id="KW-0677">Repeat</keyword>
<dbReference type="AlphaFoldDB" id="A0A1X7VHF3"/>
<keyword evidence="9 10" id="KW-0472">Membrane</keyword>
<dbReference type="InterPro" id="IPR023395">
    <property type="entry name" value="MCP_dom_sf"/>
</dbReference>
<feature type="repeat" description="Solcar" evidence="10">
    <location>
        <begin position="17"/>
        <end position="131"/>
    </location>
</feature>
<organism evidence="13">
    <name type="scientific">Amphimedon queenslandica</name>
    <name type="common">Sponge</name>
    <dbReference type="NCBI Taxonomy" id="400682"/>
    <lineage>
        <taxon>Eukaryota</taxon>
        <taxon>Metazoa</taxon>
        <taxon>Porifera</taxon>
        <taxon>Demospongiae</taxon>
        <taxon>Heteroscleromorpha</taxon>
        <taxon>Haplosclerida</taxon>
        <taxon>Niphatidae</taxon>
        <taxon>Amphimedon</taxon>
    </lineage>
</organism>
<dbReference type="STRING" id="400682.A0A1X7VHF3"/>
<feature type="repeat" description="Solcar" evidence="10">
    <location>
        <begin position="139"/>
        <end position="224"/>
    </location>
</feature>
<keyword evidence="7 12" id="KW-1133">Transmembrane helix</keyword>
<gene>
    <name evidence="13" type="primary">100636779</name>
</gene>
<evidence type="ECO:0000256" key="6">
    <source>
        <dbReference type="ARBA" id="ARBA00022792"/>
    </source>
</evidence>
<dbReference type="PANTHER" id="PTHR45829:SF4">
    <property type="entry name" value="MITOCHONDRIAL CARRIER PROTEIN RIM2"/>
    <property type="match status" value="1"/>
</dbReference>
<dbReference type="GO" id="GO:0015218">
    <property type="term" value="F:pyrimidine nucleotide transmembrane transporter activity"/>
    <property type="evidence" value="ECO:0007669"/>
    <property type="project" value="InterPro"/>
</dbReference>
<evidence type="ECO:0000256" key="8">
    <source>
        <dbReference type="ARBA" id="ARBA00023128"/>
    </source>
</evidence>
<sequence>MKFNRTHQHSNTIPMATDPTISFIAGGLAGGIATIATSPLEVIKTRLQSNVGQEVMKCYRLVPGNILNTSPYVYQQHHNGIVAGPRFFNYARYVIKTEGSMALFKGLTLSLLGSMPTRAIYFTLYSNFKLFFKNFMTHNSNQIHFISAMSAGIMTSTITSPIWVVKTQLQLDNRPNQLLGFRQCIQMLYSKDGVRSFYRGLSASYAGSIETAIHFMIYERLKEWINVDKDVPPFQCMLVAACSKITASTLCYPHEVCRTRMRQSVEPSLRKYNSFFQTLLTIWKEEGARGLYGGMAAHQLRVVPNSAIIFFAYEAIVRTLGYMTL</sequence>
<comment type="subcellular location">
    <subcellularLocation>
        <location evidence="1">Mitochondrion inner membrane</location>
        <topology evidence="1">Multi-pass membrane protein</topology>
    </subcellularLocation>
</comment>
<dbReference type="SUPFAM" id="SSF103506">
    <property type="entry name" value="Mitochondrial carrier"/>
    <property type="match status" value="1"/>
</dbReference>
<dbReference type="InterPro" id="IPR018108">
    <property type="entry name" value="MCP_transmembrane"/>
</dbReference>